<gene>
    <name evidence="2" type="ORF">LPW39_17135</name>
</gene>
<sequence length="321" mass="36486">MPKTMHVISVSGGKDSTAVLLLALERCPPGSVLPIFCDTGNEHQAVYDYLDYLELALGVSITRLRADFSRQLMAKRLFIARDVRTGRDKAGRRLRWSNKAKRRALSVMFPSGNPFLDLCMWKGRFPSRMAQFCTEELKRNMAVGFQLDLMEAGHRVISWQGVRRDESARRSNAKKAERVAPALRIFRPIVEWTAAQVFELAASRSVQPNPLYLQGMGRVGCMPCINCQKDELRQIAVRWPAHLERVAEWERKVSMCSKRGFSTFMADAHGARDRREIFSDLNIWARVEWARTTRGGKQFDLLAQLDEPNTCASAYGLCDQA</sequence>
<accession>A0AAW4Y1S9</accession>
<keyword evidence="3" id="KW-1185">Reference proteome</keyword>
<dbReference type="SUPFAM" id="SSF52402">
    <property type="entry name" value="Adenine nucleotide alpha hydrolases-like"/>
    <property type="match status" value="1"/>
</dbReference>
<proteinExistence type="predicted"/>
<dbReference type="RefSeq" id="WP_230778012.1">
    <property type="nucleotide sequence ID" value="NZ_JAJNCT010000021.1"/>
</dbReference>
<name>A0AAW4Y1S9_9BURK</name>
<dbReference type="PANTHER" id="PTHR43196">
    <property type="entry name" value="SULFATE ADENYLYLTRANSFERASE SUBUNIT 2"/>
    <property type="match status" value="1"/>
</dbReference>
<dbReference type="AlphaFoldDB" id="A0AAW4Y1S9"/>
<dbReference type="Gene3D" id="3.40.50.620">
    <property type="entry name" value="HUPs"/>
    <property type="match status" value="1"/>
</dbReference>
<dbReference type="Proteomes" id="UP001199260">
    <property type="component" value="Unassembled WGS sequence"/>
</dbReference>
<evidence type="ECO:0000259" key="1">
    <source>
        <dbReference type="Pfam" id="PF01507"/>
    </source>
</evidence>
<dbReference type="InterPro" id="IPR050128">
    <property type="entry name" value="Sulfate_adenylyltrnsfr_sub2"/>
</dbReference>
<dbReference type="InterPro" id="IPR002500">
    <property type="entry name" value="PAPS_reduct_dom"/>
</dbReference>
<protein>
    <submittedName>
        <fullName evidence="2">Phosphoadenosine phosphosulfate reductase family protein</fullName>
    </submittedName>
</protein>
<dbReference type="GO" id="GO:0003824">
    <property type="term" value="F:catalytic activity"/>
    <property type="evidence" value="ECO:0007669"/>
    <property type="project" value="InterPro"/>
</dbReference>
<dbReference type="PANTHER" id="PTHR43196:SF2">
    <property type="entry name" value="PHOSPHOADENOSINE PHOSPHOSULFATE REDUCTASE"/>
    <property type="match status" value="1"/>
</dbReference>
<comment type="caution">
    <text evidence="2">The sequence shown here is derived from an EMBL/GenBank/DDBJ whole genome shotgun (WGS) entry which is preliminary data.</text>
</comment>
<reference evidence="2 3" key="1">
    <citation type="submission" date="2021-11" db="EMBL/GenBank/DDBJ databases">
        <title>Genome sequence.</title>
        <authorList>
            <person name="Sun Q."/>
        </authorList>
    </citation>
    <scope>NUCLEOTIDE SEQUENCE [LARGE SCALE GENOMIC DNA]</scope>
    <source>
        <strain evidence="2 3">KCTC 12005</strain>
    </source>
</reference>
<organism evidence="2 3">
    <name type="scientific">Comamonas koreensis</name>
    <dbReference type="NCBI Taxonomy" id="160825"/>
    <lineage>
        <taxon>Bacteria</taxon>
        <taxon>Pseudomonadati</taxon>
        <taxon>Pseudomonadota</taxon>
        <taxon>Betaproteobacteria</taxon>
        <taxon>Burkholderiales</taxon>
        <taxon>Comamonadaceae</taxon>
        <taxon>Comamonas</taxon>
    </lineage>
</organism>
<dbReference type="Pfam" id="PF01507">
    <property type="entry name" value="PAPS_reduct"/>
    <property type="match status" value="1"/>
</dbReference>
<dbReference type="EMBL" id="JAJNCT010000021">
    <property type="protein sequence ID" value="MCD2166851.1"/>
    <property type="molecule type" value="Genomic_DNA"/>
</dbReference>
<evidence type="ECO:0000313" key="2">
    <source>
        <dbReference type="EMBL" id="MCD2166851.1"/>
    </source>
</evidence>
<feature type="domain" description="Phosphoadenosine phosphosulphate reductase" evidence="1">
    <location>
        <begin position="6"/>
        <end position="226"/>
    </location>
</feature>
<evidence type="ECO:0000313" key="3">
    <source>
        <dbReference type="Proteomes" id="UP001199260"/>
    </source>
</evidence>
<dbReference type="InterPro" id="IPR014729">
    <property type="entry name" value="Rossmann-like_a/b/a_fold"/>
</dbReference>